<dbReference type="InterPro" id="IPR020058">
    <property type="entry name" value="Glu/Gln-tRNA-synth_Ib_cat-dom"/>
</dbReference>
<dbReference type="Gene3D" id="3.40.50.620">
    <property type="entry name" value="HUPs"/>
    <property type="match status" value="1"/>
</dbReference>
<name>A0ABP0ASR1_9PEZI</name>
<feature type="compositionally biased region" description="Low complexity" evidence="7">
    <location>
        <begin position="41"/>
        <end position="51"/>
    </location>
</feature>
<feature type="region of interest" description="Disordered" evidence="7">
    <location>
        <begin position="1"/>
        <end position="65"/>
    </location>
</feature>
<dbReference type="InterPro" id="IPR014729">
    <property type="entry name" value="Rossmann-like_a/b/a_fold"/>
</dbReference>
<evidence type="ECO:0000256" key="2">
    <source>
        <dbReference type="ARBA" id="ARBA00022741"/>
    </source>
</evidence>
<dbReference type="EMBL" id="CAWUHB010000003">
    <property type="protein sequence ID" value="CAK7210281.1"/>
    <property type="molecule type" value="Genomic_DNA"/>
</dbReference>
<evidence type="ECO:0000256" key="4">
    <source>
        <dbReference type="ARBA" id="ARBA00022917"/>
    </source>
</evidence>
<evidence type="ECO:0000256" key="1">
    <source>
        <dbReference type="ARBA" id="ARBA00022598"/>
    </source>
</evidence>
<comment type="caution">
    <text evidence="9">The sequence shown here is derived from an EMBL/GenBank/DDBJ whole genome shotgun (WGS) entry which is preliminary data.</text>
</comment>
<evidence type="ECO:0000256" key="3">
    <source>
        <dbReference type="ARBA" id="ARBA00022840"/>
    </source>
</evidence>
<gene>
    <name evidence="9" type="primary">GLN4_1</name>
    <name evidence="9" type="ORF">SCUCBS95973_000725</name>
</gene>
<dbReference type="PANTHER" id="PTHR43097">
    <property type="entry name" value="GLUTAMINE-TRNA LIGASE"/>
    <property type="match status" value="1"/>
</dbReference>
<dbReference type="PRINTS" id="PR00987">
    <property type="entry name" value="TRNASYNTHGLU"/>
</dbReference>
<protein>
    <submittedName>
        <fullName evidence="9">Glutaminyl-tRNA synthetase</fullName>
        <ecNumber evidence="9">6.1.1.18</ecNumber>
    </submittedName>
</protein>
<keyword evidence="10" id="KW-1185">Reference proteome</keyword>
<proteinExistence type="inferred from homology"/>
<sequence length="243" mass="27102">MTDDVLATTAAKPQLDGVTGEYASKNELKKRTLKRAKKTATEAARAGKAAAQDGPSPVPVKEKSTTDLPVDRDAIFKQGFLAEVYGLRPSADVVTRFPPEPNGFLHIGHAKAIAINFGFAKHHGGKTILRFDDTNPDAKKEEYFDSIQDNIRWLNFRPHAITYTSDNFGKLYGLAEKLIELGRAYVCHCSKDETQKQRGGCDGKEGRRYRCEHAEQDIATNIAKLRDMRDGKYAPKEAFLRMK</sequence>
<evidence type="ECO:0000259" key="8">
    <source>
        <dbReference type="Pfam" id="PF00749"/>
    </source>
</evidence>
<dbReference type="InterPro" id="IPR001412">
    <property type="entry name" value="aa-tRNA-synth_I_CS"/>
</dbReference>
<dbReference type="EC" id="6.1.1.18" evidence="9"/>
<dbReference type="InterPro" id="IPR000924">
    <property type="entry name" value="Glu/Gln-tRNA-synth"/>
</dbReference>
<evidence type="ECO:0000256" key="7">
    <source>
        <dbReference type="SAM" id="MobiDB-lite"/>
    </source>
</evidence>
<dbReference type="PROSITE" id="PS00178">
    <property type="entry name" value="AA_TRNA_LIGASE_I"/>
    <property type="match status" value="1"/>
</dbReference>
<comment type="similarity">
    <text evidence="6">Belongs to the class-I aminoacyl-tRNA synthetase family.</text>
</comment>
<evidence type="ECO:0000313" key="9">
    <source>
        <dbReference type="EMBL" id="CAK7210281.1"/>
    </source>
</evidence>
<dbReference type="Proteomes" id="UP001642405">
    <property type="component" value="Unassembled WGS sequence"/>
</dbReference>
<organism evidence="9 10">
    <name type="scientific">Sporothrix curviconia</name>
    <dbReference type="NCBI Taxonomy" id="1260050"/>
    <lineage>
        <taxon>Eukaryota</taxon>
        <taxon>Fungi</taxon>
        <taxon>Dikarya</taxon>
        <taxon>Ascomycota</taxon>
        <taxon>Pezizomycotina</taxon>
        <taxon>Sordariomycetes</taxon>
        <taxon>Sordariomycetidae</taxon>
        <taxon>Ophiostomatales</taxon>
        <taxon>Ophiostomataceae</taxon>
        <taxon>Sporothrix</taxon>
    </lineage>
</organism>
<keyword evidence="4 6" id="KW-0648">Protein biosynthesis</keyword>
<dbReference type="GO" id="GO:0004819">
    <property type="term" value="F:glutamine-tRNA ligase activity"/>
    <property type="evidence" value="ECO:0007669"/>
    <property type="project" value="UniProtKB-EC"/>
</dbReference>
<keyword evidence="5 6" id="KW-0030">Aminoacyl-tRNA synthetase</keyword>
<evidence type="ECO:0000256" key="6">
    <source>
        <dbReference type="RuleBase" id="RU363037"/>
    </source>
</evidence>
<keyword evidence="3 6" id="KW-0067">ATP-binding</keyword>
<evidence type="ECO:0000256" key="5">
    <source>
        <dbReference type="ARBA" id="ARBA00023146"/>
    </source>
</evidence>
<keyword evidence="2 6" id="KW-0547">Nucleotide-binding</keyword>
<evidence type="ECO:0000313" key="10">
    <source>
        <dbReference type="Proteomes" id="UP001642405"/>
    </source>
</evidence>
<dbReference type="Pfam" id="PF00749">
    <property type="entry name" value="tRNA-synt_1c"/>
    <property type="match status" value="1"/>
</dbReference>
<feature type="domain" description="Glutamyl/glutaminyl-tRNA synthetase class Ib catalytic" evidence="8">
    <location>
        <begin position="93"/>
        <end position="243"/>
    </location>
</feature>
<dbReference type="InterPro" id="IPR050132">
    <property type="entry name" value="Gln/Glu-tRNA_Ligase"/>
</dbReference>
<keyword evidence="1 6" id="KW-0436">Ligase</keyword>
<accession>A0ABP0ASR1</accession>
<reference evidence="9 10" key="1">
    <citation type="submission" date="2024-01" db="EMBL/GenBank/DDBJ databases">
        <authorList>
            <person name="Allen C."/>
            <person name="Tagirdzhanova G."/>
        </authorList>
    </citation>
    <scope>NUCLEOTIDE SEQUENCE [LARGE SCALE GENOMIC DNA]</scope>
</reference>
<dbReference type="PANTHER" id="PTHR43097:SF4">
    <property type="entry name" value="GLUTAMINE--TRNA LIGASE"/>
    <property type="match status" value="1"/>
</dbReference>
<dbReference type="SUPFAM" id="SSF52374">
    <property type="entry name" value="Nucleotidylyl transferase"/>
    <property type="match status" value="1"/>
</dbReference>